<dbReference type="EMBL" id="AZJI01000010">
    <property type="protein sequence ID" value="ETD22247.1"/>
    <property type="molecule type" value="Genomic_DNA"/>
</dbReference>
<dbReference type="PANTHER" id="PTHR32338:SF10">
    <property type="entry name" value="N-ACETYL-GAMMA-GLUTAMYL-PHOSPHATE REDUCTASE, CHLOROPLASTIC-RELATED"/>
    <property type="match status" value="1"/>
</dbReference>
<accession>V8C591</accession>
<evidence type="ECO:0000259" key="9">
    <source>
        <dbReference type="SMART" id="SM00859"/>
    </source>
</evidence>
<evidence type="ECO:0000313" key="10">
    <source>
        <dbReference type="EMBL" id="ETD22247.1"/>
    </source>
</evidence>
<name>V8C591_9HELI</name>
<dbReference type="GO" id="GO:0051287">
    <property type="term" value="F:NAD binding"/>
    <property type="evidence" value="ECO:0007669"/>
    <property type="project" value="InterPro"/>
</dbReference>
<dbReference type="InterPro" id="IPR036291">
    <property type="entry name" value="NAD(P)-bd_dom_sf"/>
</dbReference>
<keyword evidence="4 7" id="KW-0521">NADP</keyword>
<dbReference type="HAMAP" id="MF_00150">
    <property type="entry name" value="ArgC_type1"/>
    <property type="match status" value="1"/>
</dbReference>
<dbReference type="InterPro" id="IPR058924">
    <property type="entry name" value="AGPR_dimerisation_dom"/>
</dbReference>
<dbReference type="STRING" id="1357400.HMPREF2086_01978"/>
<organism evidence="10 11">
    <name type="scientific">Helicobacter macacae MIT 99-5501</name>
    <dbReference type="NCBI Taxonomy" id="1357400"/>
    <lineage>
        <taxon>Bacteria</taxon>
        <taxon>Pseudomonadati</taxon>
        <taxon>Campylobacterota</taxon>
        <taxon>Epsilonproteobacteria</taxon>
        <taxon>Campylobacterales</taxon>
        <taxon>Helicobacteraceae</taxon>
        <taxon>Helicobacter</taxon>
    </lineage>
</organism>
<dbReference type="GO" id="GO:0070401">
    <property type="term" value="F:NADP+ binding"/>
    <property type="evidence" value="ECO:0007669"/>
    <property type="project" value="InterPro"/>
</dbReference>
<comment type="caution">
    <text evidence="10">The sequence shown here is derived from an EMBL/GenBank/DDBJ whole genome shotgun (WGS) entry which is preliminary data.</text>
</comment>
<dbReference type="SUPFAM" id="SSF55347">
    <property type="entry name" value="Glyceraldehyde-3-phosphate dehydrogenase-like, C-terminal domain"/>
    <property type="match status" value="1"/>
</dbReference>
<keyword evidence="7" id="KW-0963">Cytoplasm</keyword>
<keyword evidence="5 7" id="KW-0560">Oxidoreductase</keyword>
<dbReference type="InterPro" id="IPR000706">
    <property type="entry name" value="AGPR_type-1"/>
</dbReference>
<dbReference type="HOGENOM" id="CLU_006384_0_1_7"/>
<evidence type="ECO:0000313" key="11">
    <source>
        <dbReference type="Proteomes" id="UP000018731"/>
    </source>
</evidence>
<dbReference type="NCBIfam" id="TIGR01850">
    <property type="entry name" value="argC"/>
    <property type="match status" value="1"/>
</dbReference>
<dbReference type="Gene3D" id="3.30.360.10">
    <property type="entry name" value="Dihydrodipicolinate Reductase, domain 2"/>
    <property type="match status" value="1"/>
</dbReference>
<evidence type="ECO:0000256" key="7">
    <source>
        <dbReference type="HAMAP-Rule" id="MF_00150"/>
    </source>
</evidence>
<evidence type="ECO:0000256" key="8">
    <source>
        <dbReference type="PROSITE-ProRule" id="PRU10010"/>
    </source>
</evidence>
<comment type="similarity">
    <text evidence="7">Belongs to the NAGSA dehydrogenase family. Type 1 subfamily.</text>
</comment>
<comment type="subcellular location">
    <subcellularLocation>
        <location evidence="7">Cytoplasm</location>
    </subcellularLocation>
</comment>
<evidence type="ECO:0000256" key="4">
    <source>
        <dbReference type="ARBA" id="ARBA00022857"/>
    </source>
</evidence>
<feature type="domain" description="Semialdehyde dehydrogenase NAD-binding" evidence="9">
    <location>
        <begin position="6"/>
        <end position="146"/>
    </location>
</feature>
<evidence type="ECO:0000256" key="2">
    <source>
        <dbReference type="ARBA" id="ARBA00022571"/>
    </source>
</evidence>
<dbReference type="UniPathway" id="UPA00068">
    <property type="reaction ID" value="UER00108"/>
</dbReference>
<dbReference type="GO" id="GO:0003942">
    <property type="term" value="F:N-acetyl-gamma-glutamyl-phosphate reductase activity"/>
    <property type="evidence" value="ECO:0007669"/>
    <property type="project" value="UniProtKB-UniRule"/>
</dbReference>
<dbReference type="Pfam" id="PF22698">
    <property type="entry name" value="Semialdhyde_dhC_1"/>
    <property type="match status" value="1"/>
</dbReference>
<dbReference type="Pfam" id="PF01118">
    <property type="entry name" value="Semialdhyde_dh"/>
    <property type="match status" value="1"/>
</dbReference>
<keyword evidence="3 7" id="KW-0028">Amino-acid biosynthesis</keyword>
<dbReference type="GO" id="GO:0006526">
    <property type="term" value="P:L-arginine biosynthetic process"/>
    <property type="evidence" value="ECO:0007669"/>
    <property type="project" value="UniProtKB-UniRule"/>
</dbReference>
<sequence length="371" mass="41097">MANMIKVGILGASGYSANELVRLLVAHPQAQIIWLGSQSFDGKPYTRAYQNFFEILPLECINGENLTKLAKQIDVLFCATPHNFCAKILDEGILDCAKVIDLSADFRLENPSVFEQWYHAPHSNPNLLKEAVYGLCELNREQIKSARLIANPGCYPTCATLALAPLLSSKSKLDKHSAKLSKKIDISSILIDAKSGVSGAGRGVKVDTLFCEVNENFKAYSIASHRHTPEIEQTLSKLAKEPITLSFTPHLVPMNRGIFATIYASPSEDFARELHKADSPKNLLTQVYKDFYEGERFVRILEADMSAQTRWVEGSNFVDIAPYFDTRTNRIIITATLDNLIKGAAGQAVQNMNLLFGISERTGLESVPLFP</sequence>
<dbReference type="SUPFAM" id="SSF51735">
    <property type="entry name" value="NAD(P)-binding Rossmann-fold domains"/>
    <property type="match status" value="1"/>
</dbReference>
<dbReference type="AlphaFoldDB" id="V8C591"/>
<dbReference type="SMART" id="SM00859">
    <property type="entry name" value="Semialdhyde_dh"/>
    <property type="match status" value="1"/>
</dbReference>
<comment type="catalytic activity">
    <reaction evidence="6 7">
        <text>N-acetyl-L-glutamate 5-semialdehyde + phosphate + NADP(+) = N-acetyl-L-glutamyl 5-phosphate + NADPH + H(+)</text>
        <dbReference type="Rhea" id="RHEA:21588"/>
        <dbReference type="ChEBI" id="CHEBI:15378"/>
        <dbReference type="ChEBI" id="CHEBI:29123"/>
        <dbReference type="ChEBI" id="CHEBI:43474"/>
        <dbReference type="ChEBI" id="CHEBI:57783"/>
        <dbReference type="ChEBI" id="CHEBI:57936"/>
        <dbReference type="ChEBI" id="CHEBI:58349"/>
        <dbReference type="EC" id="1.2.1.38"/>
    </reaction>
</comment>
<reference evidence="10 11" key="1">
    <citation type="journal article" date="2014" name="Genome Announc.">
        <title>Draft genome sequences of six enterohepatic helicobacter species isolated from humans and one from rhesus macaques.</title>
        <authorList>
            <person name="Shen Z."/>
            <person name="Sheh A."/>
            <person name="Young S.K."/>
            <person name="Abouelliel A."/>
            <person name="Ward D.V."/>
            <person name="Earl A.M."/>
            <person name="Fox J.G."/>
        </authorList>
    </citation>
    <scope>NUCLEOTIDE SEQUENCE [LARGE SCALE GENOMIC DNA]</scope>
    <source>
        <strain evidence="10 11">MIT 99-5501</strain>
    </source>
</reference>
<dbReference type="PATRIC" id="fig|1357400.3.peg.2677"/>
<evidence type="ECO:0000256" key="5">
    <source>
        <dbReference type="ARBA" id="ARBA00023002"/>
    </source>
</evidence>
<dbReference type="InterPro" id="IPR000534">
    <property type="entry name" value="Semialdehyde_DH_NAD-bd"/>
</dbReference>
<dbReference type="Proteomes" id="UP000018731">
    <property type="component" value="Unassembled WGS sequence"/>
</dbReference>
<dbReference type="CDD" id="cd23934">
    <property type="entry name" value="AGPR_1_C"/>
    <property type="match status" value="1"/>
</dbReference>
<dbReference type="FunFam" id="3.30.360.10:FF:000014">
    <property type="entry name" value="N-acetyl-gamma-glutamyl-phosphate reductase"/>
    <property type="match status" value="1"/>
</dbReference>
<evidence type="ECO:0000256" key="1">
    <source>
        <dbReference type="ARBA" id="ARBA00004862"/>
    </source>
</evidence>
<dbReference type="CDD" id="cd17895">
    <property type="entry name" value="AGPR_1_N"/>
    <property type="match status" value="1"/>
</dbReference>
<dbReference type="InterPro" id="IPR023013">
    <property type="entry name" value="AGPR_AS"/>
</dbReference>
<comment type="function">
    <text evidence="7">Catalyzes the NADPH-dependent reduction of N-acetyl-5-glutamyl phosphate to yield N-acetyl-L-glutamate 5-semialdehyde.</text>
</comment>
<dbReference type="PANTHER" id="PTHR32338">
    <property type="entry name" value="N-ACETYL-GAMMA-GLUTAMYL-PHOSPHATE REDUCTASE, CHLOROPLASTIC-RELATED-RELATED"/>
    <property type="match status" value="1"/>
</dbReference>
<dbReference type="InterPro" id="IPR050085">
    <property type="entry name" value="AGPR"/>
</dbReference>
<keyword evidence="2 7" id="KW-0055">Arginine biosynthesis</keyword>
<dbReference type="GO" id="GO:0005737">
    <property type="term" value="C:cytoplasm"/>
    <property type="evidence" value="ECO:0007669"/>
    <property type="project" value="UniProtKB-SubCell"/>
</dbReference>
<protein>
    <recommendedName>
        <fullName evidence="7">N-acetyl-gamma-glutamyl-phosphate reductase</fullName>
        <shortName evidence="7">AGPR</shortName>
        <ecNumber evidence="7">1.2.1.38</ecNumber>
    </recommendedName>
    <alternativeName>
        <fullName evidence="7">N-acetyl-glutamate semialdehyde dehydrogenase</fullName>
        <shortName evidence="7">NAGSA dehydrogenase</shortName>
    </alternativeName>
</protein>
<feature type="active site" evidence="7 8">
    <location>
        <position position="154"/>
    </location>
</feature>
<gene>
    <name evidence="7" type="primary">argC</name>
    <name evidence="10" type="ORF">HMPREF2086_01978</name>
</gene>
<dbReference type="Gene3D" id="3.40.50.720">
    <property type="entry name" value="NAD(P)-binding Rossmann-like Domain"/>
    <property type="match status" value="1"/>
</dbReference>
<comment type="pathway">
    <text evidence="1 7">Amino-acid biosynthesis; L-arginine biosynthesis; N(2)-acetyl-L-ornithine from L-glutamate: step 3/4.</text>
</comment>
<keyword evidence="11" id="KW-1185">Reference proteome</keyword>
<dbReference type="PROSITE" id="PS01224">
    <property type="entry name" value="ARGC"/>
    <property type="match status" value="1"/>
</dbReference>
<proteinExistence type="inferred from homology"/>
<dbReference type="eggNOG" id="COG0002">
    <property type="taxonomic scope" value="Bacteria"/>
</dbReference>
<evidence type="ECO:0000256" key="3">
    <source>
        <dbReference type="ARBA" id="ARBA00022605"/>
    </source>
</evidence>
<evidence type="ECO:0000256" key="6">
    <source>
        <dbReference type="ARBA" id="ARBA00050557"/>
    </source>
</evidence>
<dbReference type="EC" id="1.2.1.38" evidence="7"/>